<sequence>MKFFKYNLMSVCAASLMFVSCDLTQEPEDTMSPDTYFKTATQLGLWTQGYYDMLDSDGIVATNADDNVDNALGELMMGQRTAASSSGWNWGALRRVNYYFEHKACDESVSAPYDAESYFFRAYFYFVKVRRFGDVPYYTQVLKDNDTELLRKKRDDRGYVIDRVLEDLDEAYRLGTKSRDLVKVTKWTALALKSRVALYEGTWRKYRGLPDADKYLRAAADAAEEFISNSGYSIQKTGSEPYRNLFNAIDATNTEVVLARKYGNKANVMHSIPFNIKNDRQGFTRRFMNHYLMADGSFYSSVADYDRKIFADEVAGRDPRLSQTVLCPGYIQVGATKVTANDLTAITGYQPIKYVGNANYDGSKKAFTDLPLFRAAEVYLNFAEAKAELGTLTQDDLDRSVNKIRDRVGMPHMSMVDANSNIDPLMVDYYPNVTQSANTGVILEIRRERTIELCLEGFRQWDILRWKEGAQLTRPFYGVYFPAEGEYDMDGDGKADLLVSSAAKPASWKGNYKQIGKDITLTGGSEGMIHALPNLAIEWNEERDYLWPIPASERVLSGGALSQNPGWTDTTNFD</sequence>
<dbReference type="RefSeq" id="WP_068961849.1">
    <property type="nucleotide sequence ID" value="NZ_CAMRAI010000030.1"/>
</dbReference>
<dbReference type="STRING" id="1796646.A4V02_13150"/>
<keyword evidence="5" id="KW-0998">Cell outer membrane</keyword>
<keyword evidence="4" id="KW-0472">Membrane</keyword>
<dbReference type="InterPro" id="IPR011990">
    <property type="entry name" value="TPR-like_helical_dom_sf"/>
</dbReference>
<dbReference type="EMBL" id="CP015402">
    <property type="protein sequence ID" value="ANU64573.1"/>
    <property type="molecule type" value="Genomic_DNA"/>
</dbReference>
<dbReference type="InterPro" id="IPR012944">
    <property type="entry name" value="SusD_RagB_dom"/>
</dbReference>
<accession>A0A1Z2XFV1</accession>
<name>A0A1B1SCN7_9BACT</name>
<dbReference type="OrthoDB" id="1031584at2"/>
<keyword evidence="3 6" id="KW-0732">Signal</keyword>
<feature type="chain" id="PRO_5008529521" evidence="6">
    <location>
        <begin position="25"/>
        <end position="574"/>
    </location>
</feature>
<proteinExistence type="inferred from homology"/>
<dbReference type="KEGG" id="pary:A4V02_13150"/>
<evidence type="ECO:0000259" key="8">
    <source>
        <dbReference type="Pfam" id="PF14322"/>
    </source>
</evidence>
<dbReference type="Pfam" id="PF14322">
    <property type="entry name" value="SusD-like_3"/>
    <property type="match status" value="1"/>
</dbReference>
<organism evidence="9 10">
    <name type="scientific">Muribaculum intestinale</name>
    <dbReference type="NCBI Taxonomy" id="1796646"/>
    <lineage>
        <taxon>Bacteria</taxon>
        <taxon>Pseudomonadati</taxon>
        <taxon>Bacteroidota</taxon>
        <taxon>Bacteroidia</taxon>
        <taxon>Bacteroidales</taxon>
        <taxon>Muribaculaceae</taxon>
        <taxon>Muribaculum</taxon>
    </lineage>
</organism>
<comment type="similarity">
    <text evidence="2">Belongs to the SusD family.</text>
</comment>
<dbReference type="GO" id="GO:0009279">
    <property type="term" value="C:cell outer membrane"/>
    <property type="evidence" value="ECO:0007669"/>
    <property type="project" value="UniProtKB-SubCell"/>
</dbReference>
<feature type="domain" description="SusD-like N-terminal" evidence="8">
    <location>
        <begin position="110"/>
        <end position="198"/>
    </location>
</feature>
<evidence type="ECO:0000256" key="1">
    <source>
        <dbReference type="ARBA" id="ARBA00004442"/>
    </source>
</evidence>
<dbReference type="SUPFAM" id="SSF48452">
    <property type="entry name" value="TPR-like"/>
    <property type="match status" value="1"/>
</dbReference>
<dbReference type="Gene3D" id="1.25.40.390">
    <property type="match status" value="1"/>
</dbReference>
<dbReference type="GeneID" id="65537822"/>
<accession>A0A1B1SCN7</accession>
<evidence type="ECO:0000313" key="9">
    <source>
        <dbReference type="EMBL" id="ANU64573.1"/>
    </source>
</evidence>
<evidence type="ECO:0000256" key="5">
    <source>
        <dbReference type="ARBA" id="ARBA00023237"/>
    </source>
</evidence>
<evidence type="ECO:0000256" key="3">
    <source>
        <dbReference type="ARBA" id="ARBA00022729"/>
    </source>
</evidence>
<comment type="subcellular location">
    <subcellularLocation>
        <location evidence="1">Cell outer membrane</location>
    </subcellularLocation>
</comment>
<keyword evidence="10" id="KW-1185">Reference proteome</keyword>
<dbReference type="Proteomes" id="UP000186351">
    <property type="component" value="Chromosome"/>
</dbReference>
<evidence type="ECO:0000313" key="10">
    <source>
        <dbReference type="Proteomes" id="UP000186351"/>
    </source>
</evidence>
<evidence type="ECO:0000259" key="7">
    <source>
        <dbReference type="Pfam" id="PF07980"/>
    </source>
</evidence>
<dbReference type="Pfam" id="PF07980">
    <property type="entry name" value="SusD_RagB"/>
    <property type="match status" value="1"/>
</dbReference>
<dbReference type="AlphaFoldDB" id="A0A1B1SCN7"/>
<evidence type="ECO:0000256" key="4">
    <source>
        <dbReference type="ARBA" id="ARBA00023136"/>
    </source>
</evidence>
<dbReference type="InterPro" id="IPR033985">
    <property type="entry name" value="SusD-like_N"/>
</dbReference>
<gene>
    <name evidence="9" type="ORF">A4V02_13150</name>
</gene>
<evidence type="ECO:0000256" key="2">
    <source>
        <dbReference type="ARBA" id="ARBA00006275"/>
    </source>
</evidence>
<evidence type="ECO:0000256" key="6">
    <source>
        <dbReference type="SAM" id="SignalP"/>
    </source>
</evidence>
<protein>
    <submittedName>
        <fullName evidence="9">RagB/SusD family nutrient uptake outer membrane protein</fullName>
    </submittedName>
</protein>
<reference evidence="10" key="1">
    <citation type="submission" date="2016-04" db="EMBL/GenBank/DDBJ databases">
        <title>Complete Genome Sequences of Twelve Strains of a Stable Defined Moderately Diverse Mouse Microbiota 2 (sDMDMm2).</title>
        <authorList>
            <person name="Uchimura Y."/>
            <person name="Wyss M."/>
            <person name="Brugiroux S."/>
            <person name="Limenitakis J.P."/>
            <person name="Stecher B."/>
            <person name="McCoy K.D."/>
            <person name="Macpherson A.J."/>
        </authorList>
    </citation>
    <scope>NUCLEOTIDE SEQUENCE [LARGE SCALE GENOMIC DNA]</scope>
    <source>
        <strain evidence="10">YL27</strain>
    </source>
</reference>
<feature type="signal peptide" evidence="6">
    <location>
        <begin position="1"/>
        <end position="24"/>
    </location>
</feature>
<feature type="domain" description="RagB/SusD" evidence="7">
    <location>
        <begin position="282"/>
        <end position="567"/>
    </location>
</feature>
<dbReference type="PROSITE" id="PS51257">
    <property type="entry name" value="PROKAR_LIPOPROTEIN"/>
    <property type="match status" value="1"/>
</dbReference>